<reference evidence="2" key="2">
    <citation type="submission" date="2015-01" db="EMBL/GenBank/DDBJ databases">
        <title>Evolutionary Origins and Diversification of the Mycorrhizal Mutualists.</title>
        <authorList>
            <consortium name="DOE Joint Genome Institute"/>
            <consortium name="Mycorrhizal Genomics Consortium"/>
            <person name="Kohler A."/>
            <person name="Kuo A."/>
            <person name="Nagy L.G."/>
            <person name="Floudas D."/>
            <person name="Copeland A."/>
            <person name="Barry K.W."/>
            <person name="Cichocki N."/>
            <person name="Veneault-Fourrey C."/>
            <person name="LaButti K."/>
            <person name="Lindquist E.A."/>
            <person name="Lipzen A."/>
            <person name="Lundell T."/>
            <person name="Morin E."/>
            <person name="Murat C."/>
            <person name="Riley R."/>
            <person name="Ohm R."/>
            <person name="Sun H."/>
            <person name="Tunlid A."/>
            <person name="Henrissat B."/>
            <person name="Grigoriev I.V."/>
            <person name="Hibbett D.S."/>
            <person name="Martin F."/>
        </authorList>
    </citation>
    <scope>NUCLEOTIDE SEQUENCE [LARGE SCALE GENOMIC DNA]</scope>
    <source>
        <strain evidence="2">Ve08.2h10</strain>
    </source>
</reference>
<gene>
    <name evidence="1" type="ORF">PAXRUDRAFT_146190</name>
</gene>
<evidence type="ECO:0000313" key="1">
    <source>
        <dbReference type="EMBL" id="KIK92939.1"/>
    </source>
</evidence>
<accession>A0A0D0E022</accession>
<organism evidence="1 2">
    <name type="scientific">Paxillus rubicundulus Ve08.2h10</name>
    <dbReference type="NCBI Taxonomy" id="930991"/>
    <lineage>
        <taxon>Eukaryota</taxon>
        <taxon>Fungi</taxon>
        <taxon>Dikarya</taxon>
        <taxon>Basidiomycota</taxon>
        <taxon>Agaricomycotina</taxon>
        <taxon>Agaricomycetes</taxon>
        <taxon>Agaricomycetidae</taxon>
        <taxon>Boletales</taxon>
        <taxon>Paxilineae</taxon>
        <taxon>Paxillaceae</taxon>
        <taxon>Paxillus</taxon>
    </lineage>
</organism>
<evidence type="ECO:0000313" key="2">
    <source>
        <dbReference type="Proteomes" id="UP000054538"/>
    </source>
</evidence>
<protein>
    <submittedName>
        <fullName evidence="1">Uncharacterized protein</fullName>
    </submittedName>
</protein>
<dbReference type="Proteomes" id="UP000054538">
    <property type="component" value="Unassembled WGS sequence"/>
</dbReference>
<dbReference type="AlphaFoldDB" id="A0A0D0E022"/>
<keyword evidence="2" id="KW-1185">Reference proteome</keyword>
<dbReference type="OrthoDB" id="2501483at2759"/>
<dbReference type="HOGENOM" id="CLU_2073916_0_0_1"/>
<reference evidence="1 2" key="1">
    <citation type="submission" date="2014-04" db="EMBL/GenBank/DDBJ databases">
        <authorList>
            <consortium name="DOE Joint Genome Institute"/>
            <person name="Kuo A."/>
            <person name="Kohler A."/>
            <person name="Jargeat P."/>
            <person name="Nagy L.G."/>
            <person name="Floudas D."/>
            <person name="Copeland A."/>
            <person name="Barry K.W."/>
            <person name="Cichocki N."/>
            <person name="Veneault-Fourrey C."/>
            <person name="LaButti K."/>
            <person name="Lindquist E.A."/>
            <person name="Lipzen A."/>
            <person name="Lundell T."/>
            <person name="Morin E."/>
            <person name="Murat C."/>
            <person name="Sun H."/>
            <person name="Tunlid A."/>
            <person name="Henrissat B."/>
            <person name="Grigoriev I.V."/>
            <person name="Hibbett D.S."/>
            <person name="Martin F."/>
            <person name="Nordberg H.P."/>
            <person name="Cantor M.N."/>
            <person name="Hua S.X."/>
        </authorList>
    </citation>
    <scope>NUCLEOTIDE SEQUENCE [LARGE SCALE GENOMIC DNA]</scope>
    <source>
        <strain evidence="1 2">Ve08.2h10</strain>
    </source>
</reference>
<dbReference type="EMBL" id="KN825228">
    <property type="protein sequence ID" value="KIK92939.1"/>
    <property type="molecule type" value="Genomic_DNA"/>
</dbReference>
<dbReference type="STRING" id="930991.A0A0D0E022"/>
<name>A0A0D0E022_9AGAM</name>
<proteinExistence type="predicted"/>
<sequence>MQDMTHPPLNLPPHVEAMLMSALRQDLLFIRACWSALSSTIWSFKVFTPSLEEIEMLNGHGLLCGIAFGDLYPPTRVCLMTGCPNHHSCSNVATLSDPVTYKAVWYSLQYSVLPVHVT</sequence>
<dbReference type="InParanoid" id="A0A0D0E022"/>